<protein>
    <submittedName>
        <fullName evidence="1">Non-specific serine/threonine protein kinase protein</fullName>
        <ecNumber evidence="1">2.7.11.1</ecNumber>
    </submittedName>
</protein>
<evidence type="ECO:0000313" key="2">
    <source>
        <dbReference type="Proteomes" id="UP000827976"/>
    </source>
</evidence>
<keyword evidence="1" id="KW-0723">Serine/threonine-protein kinase</keyword>
<reference evidence="2" key="1">
    <citation type="journal article" date="2022" name="Nat. Commun.">
        <title>Chromosome evolution and the genetic basis of agronomically important traits in greater yam.</title>
        <authorList>
            <person name="Bredeson J.V."/>
            <person name="Lyons J.B."/>
            <person name="Oniyinde I.O."/>
            <person name="Okereke N.R."/>
            <person name="Kolade O."/>
            <person name="Nnabue I."/>
            <person name="Nwadili C.O."/>
            <person name="Hribova E."/>
            <person name="Parker M."/>
            <person name="Nwogha J."/>
            <person name="Shu S."/>
            <person name="Carlson J."/>
            <person name="Kariba R."/>
            <person name="Muthemba S."/>
            <person name="Knop K."/>
            <person name="Barton G.J."/>
            <person name="Sherwood A.V."/>
            <person name="Lopez-Montes A."/>
            <person name="Asiedu R."/>
            <person name="Jamnadass R."/>
            <person name="Muchugi A."/>
            <person name="Goodstein D."/>
            <person name="Egesi C.N."/>
            <person name="Featherston J."/>
            <person name="Asfaw A."/>
            <person name="Simpson G.G."/>
            <person name="Dolezel J."/>
            <person name="Hendre P.S."/>
            <person name="Van Deynze A."/>
            <person name="Kumar P.L."/>
            <person name="Obidiegwu J.E."/>
            <person name="Bhattacharjee R."/>
            <person name="Rokhsar D.S."/>
        </authorList>
    </citation>
    <scope>NUCLEOTIDE SEQUENCE [LARGE SCALE GENOMIC DNA]</scope>
    <source>
        <strain evidence="2">cv. TDa95/00328</strain>
    </source>
</reference>
<proteinExistence type="predicted"/>
<name>A0ACB7WP68_DIOAL</name>
<organism evidence="1 2">
    <name type="scientific">Dioscorea alata</name>
    <name type="common">Purple yam</name>
    <dbReference type="NCBI Taxonomy" id="55571"/>
    <lineage>
        <taxon>Eukaryota</taxon>
        <taxon>Viridiplantae</taxon>
        <taxon>Streptophyta</taxon>
        <taxon>Embryophyta</taxon>
        <taxon>Tracheophyta</taxon>
        <taxon>Spermatophyta</taxon>
        <taxon>Magnoliopsida</taxon>
        <taxon>Liliopsida</taxon>
        <taxon>Dioscoreales</taxon>
        <taxon>Dioscoreaceae</taxon>
        <taxon>Dioscorea</taxon>
    </lineage>
</organism>
<sequence length="413" mass="46825">MGLSSSKRREIPNTSGPVKLRRQAQAQAQTQVQAKPETQTLPVHRALHQNRPKLGRVLMKPMVDINSFFILKKELGRGGFGVTYLCTERSTKHKYACKSVSQQKLVSKNDVQDMRREIMILQHLTGKVYKDLVGSPNYVAPEVLRRNYGKEIDVWSAGVILYILLCGMFPFGAETDKGIFDAILQGHVDLKSAPWPSISNGAKDLVKKMLTQNPRKRITAAQALEHPWLRVGGEAPDKPISSAVQDRLKQFRAMNQLKKLALKVIAENLSEEDMKGLRQMFMNMDTDRSGTITYKELKAGLSSLGSRLIRKEIRQLMDAADVDKDGCIDYIEFITVIMHRHQLDNDENLYKAFQFFDKDGCGYITRDEIKQAMQEYGMGDDATIDEIIDDVDTNKDGRIDLEEFVAMMRKGHT</sequence>
<dbReference type="EMBL" id="CM037012">
    <property type="protein sequence ID" value="KAH7690058.1"/>
    <property type="molecule type" value="Genomic_DNA"/>
</dbReference>
<evidence type="ECO:0000313" key="1">
    <source>
        <dbReference type="EMBL" id="KAH7690058.1"/>
    </source>
</evidence>
<comment type="caution">
    <text evidence="1">The sequence shown here is derived from an EMBL/GenBank/DDBJ whole genome shotgun (WGS) entry which is preliminary data.</text>
</comment>
<keyword evidence="1" id="KW-0418">Kinase</keyword>
<gene>
    <name evidence="1" type="ORF">IHE45_02G022100</name>
</gene>
<keyword evidence="1" id="KW-0808">Transferase</keyword>
<dbReference type="Proteomes" id="UP000827976">
    <property type="component" value="Chromosome 2"/>
</dbReference>
<accession>A0ACB7WP68</accession>
<dbReference type="EC" id="2.7.11.1" evidence="1"/>
<keyword evidence="2" id="KW-1185">Reference proteome</keyword>